<dbReference type="STRING" id="373903.Hore_17130"/>
<reference evidence="7 8" key="1">
    <citation type="journal article" date="2009" name="PLoS ONE">
        <title>Genome analysis of the anaerobic thermohalophilic bacterium Halothermothrix orenii.</title>
        <authorList>
            <person name="Mavromatis K."/>
            <person name="Ivanova N."/>
            <person name="Anderson I."/>
            <person name="Lykidis A."/>
            <person name="Hooper S.D."/>
            <person name="Sun H."/>
            <person name="Kunin V."/>
            <person name="Lapidus A."/>
            <person name="Hugenholtz P."/>
            <person name="Patel B."/>
            <person name="Kyrpides N.C."/>
        </authorList>
    </citation>
    <scope>NUCLEOTIDE SEQUENCE [LARGE SCALE GENOMIC DNA]</scope>
    <source>
        <strain evidence="8">H 168 / OCM 544 / DSM 9562</strain>
    </source>
</reference>
<keyword evidence="3" id="KW-0975">Bacterial flagellum</keyword>
<dbReference type="Pfam" id="PF00700">
    <property type="entry name" value="Flagellin_C"/>
    <property type="match status" value="1"/>
</dbReference>
<dbReference type="NCBIfam" id="TIGR02550">
    <property type="entry name" value="flagell_flgL"/>
    <property type="match status" value="1"/>
</dbReference>
<dbReference type="HOGENOM" id="CLU_024437_2_1_9"/>
<evidence type="ECO:0000259" key="6">
    <source>
        <dbReference type="Pfam" id="PF00700"/>
    </source>
</evidence>
<dbReference type="RefSeq" id="WP_015923432.1">
    <property type="nucleotide sequence ID" value="NC_011899.1"/>
</dbReference>
<dbReference type="InterPro" id="IPR001492">
    <property type="entry name" value="Flagellin"/>
</dbReference>
<proteinExistence type="inferred from homology"/>
<dbReference type="Pfam" id="PF00669">
    <property type="entry name" value="Flagellin_N"/>
    <property type="match status" value="1"/>
</dbReference>
<feature type="domain" description="Flagellin N-terminal" evidence="5">
    <location>
        <begin position="3"/>
        <end position="140"/>
    </location>
</feature>
<comment type="subcellular location">
    <subcellularLocation>
        <location evidence="1">Bacterial flagellum</location>
    </subcellularLocation>
</comment>
<dbReference type="KEGG" id="hor:Hore_17130"/>
<dbReference type="eggNOG" id="COG1344">
    <property type="taxonomic scope" value="Bacteria"/>
</dbReference>
<dbReference type="GO" id="GO:0005198">
    <property type="term" value="F:structural molecule activity"/>
    <property type="evidence" value="ECO:0007669"/>
    <property type="project" value="InterPro"/>
</dbReference>
<keyword evidence="8" id="KW-1185">Reference proteome</keyword>
<dbReference type="PANTHER" id="PTHR42792:SF1">
    <property type="entry name" value="FLAGELLAR HOOK-ASSOCIATED PROTEIN 3"/>
    <property type="match status" value="1"/>
</dbReference>
<dbReference type="InterPro" id="IPR013384">
    <property type="entry name" value="Flagell_FlgL"/>
</dbReference>
<protein>
    <submittedName>
        <fullName evidence="7">Flagellar hook-associated protein 3</fullName>
    </submittedName>
</protein>
<dbReference type="GO" id="GO:0071973">
    <property type="term" value="P:bacterial-type flagellum-dependent cell motility"/>
    <property type="evidence" value="ECO:0007669"/>
    <property type="project" value="InterPro"/>
</dbReference>
<keyword evidence="4" id="KW-0175">Coiled coil</keyword>
<dbReference type="AlphaFoldDB" id="B8CYU3"/>
<gene>
    <name evidence="7" type="ordered locus">Hore_17130</name>
</gene>
<evidence type="ECO:0000259" key="5">
    <source>
        <dbReference type="Pfam" id="PF00669"/>
    </source>
</evidence>
<feature type="domain" description="Flagellin C-terminal" evidence="6">
    <location>
        <begin position="220"/>
        <end position="280"/>
    </location>
</feature>
<dbReference type="OrthoDB" id="9758307at2"/>
<evidence type="ECO:0000256" key="3">
    <source>
        <dbReference type="ARBA" id="ARBA00023143"/>
    </source>
</evidence>
<dbReference type="Gene3D" id="1.20.1330.10">
    <property type="entry name" value="f41 fragment of flagellin, N-terminal domain"/>
    <property type="match status" value="1"/>
</dbReference>
<evidence type="ECO:0000313" key="7">
    <source>
        <dbReference type="EMBL" id="ACL70462.1"/>
    </source>
</evidence>
<evidence type="ECO:0000256" key="1">
    <source>
        <dbReference type="ARBA" id="ARBA00004365"/>
    </source>
</evidence>
<evidence type="ECO:0000256" key="4">
    <source>
        <dbReference type="SAM" id="Coils"/>
    </source>
</evidence>
<sequence length="301" mass="33970">MRITNNIMVTNLKNYLQRGMKALDKYNKKLATGKEFTLPEEDPIATQRSMILHSALKANKQYQRNVDHAQDWLLNTESALHDVNDVLQRAYQLAEHGANDTVSDEEREAIAQEIEELNQHLVQLANTKVAGKYIFSGSATDTKAYVANYNSGTDTYTFTHYQGDNVSLTAEISPGVPVDYNISGEDVFGPNGELFNILENLRQNLKNDNRDAIETRIGELEAEMDNIMKHFSIIGAKTNRLDLSKNRLSSEELNLNQLISRNEDADMAETIMNLKMQENVFRATLASGARIIQPSLVDFIR</sequence>
<dbReference type="PANTHER" id="PTHR42792">
    <property type="entry name" value="FLAGELLIN"/>
    <property type="match status" value="1"/>
</dbReference>
<keyword evidence="7" id="KW-0966">Cell projection</keyword>
<dbReference type="Proteomes" id="UP000000719">
    <property type="component" value="Chromosome"/>
</dbReference>
<dbReference type="SUPFAM" id="SSF64518">
    <property type="entry name" value="Phase 1 flagellin"/>
    <property type="match status" value="1"/>
</dbReference>
<dbReference type="InterPro" id="IPR046358">
    <property type="entry name" value="Flagellin_C"/>
</dbReference>
<dbReference type="EMBL" id="CP001098">
    <property type="protein sequence ID" value="ACL70462.1"/>
    <property type="molecule type" value="Genomic_DNA"/>
</dbReference>
<comment type="similarity">
    <text evidence="2">Belongs to the bacterial flagellin family.</text>
</comment>
<organism evidence="7 8">
    <name type="scientific">Halothermothrix orenii (strain H 168 / OCM 544 / DSM 9562)</name>
    <dbReference type="NCBI Taxonomy" id="373903"/>
    <lineage>
        <taxon>Bacteria</taxon>
        <taxon>Bacillati</taxon>
        <taxon>Bacillota</taxon>
        <taxon>Clostridia</taxon>
        <taxon>Halanaerobiales</taxon>
        <taxon>Halothermotrichaceae</taxon>
        <taxon>Halothermothrix</taxon>
    </lineage>
</organism>
<name>B8CYU3_HALOH</name>
<feature type="coiled-coil region" evidence="4">
    <location>
        <begin position="195"/>
        <end position="230"/>
    </location>
</feature>
<keyword evidence="7" id="KW-0282">Flagellum</keyword>
<dbReference type="GO" id="GO:0009424">
    <property type="term" value="C:bacterial-type flagellum hook"/>
    <property type="evidence" value="ECO:0007669"/>
    <property type="project" value="InterPro"/>
</dbReference>
<accession>B8CYU3</accession>
<evidence type="ECO:0000313" key="8">
    <source>
        <dbReference type="Proteomes" id="UP000000719"/>
    </source>
</evidence>
<evidence type="ECO:0000256" key="2">
    <source>
        <dbReference type="ARBA" id="ARBA00005709"/>
    </source>
</evidence>
<keyword evidence="7" id="KW-0969">Cilium</keyword>
<dbReference type="InterPro" id="IPR001029">
    <property type="entry name" value="Flagellin_N"/>
</dbReference>